<evidence type="ECO:0000313" key="2">
    <source>
        <dbReference type="EMBL" id="JAE30810.1"/>
    </source>
</evidence>
<sequence>MRPPPSPFPAHDGHVRLTSPSPAAEVKSAAQPPQQASAPPRITDPSANRFLYSLSIQIRPVLEAAALIAAPVLQCTTVVPTWSSTTATPFGQSVHPTLRLHAPATVVKMECTPLSVLPVAALPALGISHRQEEE</sequence>
<evidence type="ECO:0000256" key="1">
    <source>
        <dbReference type="SAM" id="MobiDB-lite"/>
    </source>
</evidence>
<proteinExistence type="predicted"/>
<reference evidence="2" key="1">
    <citation type="submission" date="2014-09" db="EMBL/GenBank/DDBJ databases">
        <authorList>
            <person name="Magalhaes I.L.F."/>
            <person name="Oliveira U."/>
            <person name="Santos F.R."/>
            <person name="Vidigal T.H.D.A."/>
            <person name="Brescovit A.D."/>
            <person name="Santos A.J."/>
        </authorList>
    </citation>
    <scope>NUCLEOTIDE SEQUENCE</scope>
    <source>
        <tissue evidence="2">Shoot tissue taken approximately 20 cm above the soil surface</tissue>
    </source>
</reference>
<feature type="region of interest" description="Disordered" evidence="1">
    <location>
        <begin position="1"/>
        <end position="44"/>
    </location>
</feature>
<dbReference type="EMBL" id="GBRH01167086">
    <property type="protein sequence ID" value="JAE30810.1"/>
    <property type="molecule type" value="Transcribed_RNA"/>
</dbReference>
<organism evidence="2">
    <name type="scientific">Arundo donax</name>
    <name type="common">Giant reed</name>
    <name type="synonym">Donax arundinaceus</name>
    <dbReference type="NCBI Taxonomy" id="35708"/>
    <lineage>
        <taxon>Eukaryota</taxon>
        <taxon>Viridiplantae</taxon>
        <taxon>Streptophyta</taxon>
        <taxon>Embryophyta</taxon>
        <taxon>Tracheophyta</taxon>
        <taxon>Spermatophyta</taxon>
        <taxon>Magnoliopsida</taxon>
        <taxon>Liliopsida</taxon>
        <taxon>Poales</taxon>
        <taxon>Poaceae</taxon>
        <taxon>PACMAD clade</taxon>
        <taxon>Arundinoideae</taxon>
        <taxon>Arundineae</taxon>
        <taxon>Arundo</taxon>
    </lineage>
</organism>
<feature type="compositionally biased region" description="Low complexity" evidence="1">
    <location>
        <begin position="28"/>
        <end position="40"/>
    </location>
</feature>
<dbReference type="AlphaFoldDB" id="A0A0A9H0Q7"/>
<protein>
    <submittedName>
        <fullName evidence="2">Uncharacterized protein</fullName>
    </submittedName>
</protein>
<accession>A0A0A9H0Q7</accession>
<reference evidence="2" key="2">
    <citation type="journal article" date="2015" name="Data Brief">
        <title>Shoot transcriptome of the giant reed, Arundo donax.</title>
        <authorList>
            <person name="Barrero R.A."/>
            <person name="Guerrero F.D."/>
            <person name="Moolhuijzen P."/>
            <person name="Goolsby J.A."/>
            <person name="Tidwell J."/>
            <person name="Bellgard S.E."/>
            <person name="Bellgard M.I."/>
        </authorList>
    </citation>
    <scope>NUCLEOTIDE SEQUENCE</scope>
    <source>
        <tissue evidence="2">Shoot tissue taken approximately 20 cm above the soil surface</tissue>
    </source>
</reference>
<name>A0A0A9H0Q7_ARUDO</name>